<comment type="caution">
    <text evidence="4">The sequence shown here is derived from an EMBL/GenBank/DDBJ whole genome shotgun (WGS) entry which is preliminary data.</text>
</comment>
<dbReference type="STRING" id="1834181.A5880_001944"/>
<proteinExistence type="predicted"/>
<gene>
    <name evidence="4" type="ORF">A5880_001944</name>
    <name evidence="3" type="ORF">A5880_002039</name>
</gene>
<dbReference type="EMBL" id="NGLE02000001">
    <property type="protein sequence ID" value="MEI5994481.1"/>
    <property type="molecule type" value="Genomic_DNA"/>
</dbReference>
<evidence type="ECO:0000313" key="4">
    <source>
        <dbReference type="EMBL" id="OTO08944.1"/>
    </source>
</evidence>
<keyword evidence="5" id="KW-1185">Reference proteome</keyword>
<reference evidence="4" key="1">
    <citation type="submission" date="2017-05" db="EMBL/GenBank/DDBJ databases">
        <title>The Genome Sequence of Enterococcus sp. 4G2_DIV0659.</title>
        <authorList>
            <consortium name="The Broad Institute Genomics Platform"/>
            <consortium name="The Broad Institute Genomic Center for Infectious Diseases"/>
            <person name="Earl A."/>
            <person name="Manson A."/>
            <person name="Schwartman J."/>
            <person name="Gilmore M."/>
            <person name="Abouelleil A."/>
            <person name="Cao P."/>
            <person name="Chapman S."/>
            <person name="Cusick C."/>
            <person name="Shea T."/>
            <person name="Young S."/>
            <person name="Neafsey D."/>
            <person name="Nusbaum C."/>
            <person name="Birren B."/>
        </authorList>
    </citation>
    <scope>NUCLEOTIDE SEQUENCE [LARGE SCALE GENOMIC DNA]</scope>
    <source>
        <strain evidence="4">4G2_DIV0659</strain>
    </source>
</reference>
<dbReference type="AlphaFoldDB" id="A0A242CFB0"/>
<feature type="coiled-coil region" evidence="1">
    <location>
        <begin position="43"/>
        <end position="70"/>
    </location>
</feature>
<evidence type="ECO:0000256" key="2">
    <source>
        <dbReference type="SAM" id="Phobius"/>
    </source>
</evidence>
<reference evidence="3 5" key="2">
    <citation type="submission" date="2018-07" db="EMBL/GenBank/DDBJ databases">
        <title>The Genome Sequence of Enterococcus sp. DIV0659b.</title>
        <authorList>
            <consortium name="The Broad Institute Genomics Platform"/>
            <consortium name="The Broad Institute Genomic Center for Infectious Diseases"/>
            <person name="Earl A."/>
            <person name="Manson A."/>
            <person name="Schwartman J."/>
            <person name="Gilmore M."/>
            <person name="Abouelleil A."/>
            <person name="Cao P."/>
            <person name="Chapman S."/>
            <person name="Cusick C."/>
            <person name="Shea T."/>
            <person name="Young S."/>
            <person name="Neafsey D."/>
            <person name="Nusbaum C."/>
            <person name="Birren B."/>
        </authorList>
    </citation>
    <scope>NUCLEOTIDE SEQUENCE [LARGE SCALE GENOMIC DNA]</scope>
    <source>
        <strain evidence="3 5">4G2_DIV0659</strain>
    </source>
</reference>
<evidence type="ECO:0000313" key="3">
    <source>
        <dbReference type="EMBL" id="MEI5994481.1"/>
    </source>
</evidence>
<sequence length="221" mass="25711">MEILDWFFIVLFSLAILSLIFSIAYLIFSLVTKKNINTIKSKRVKNKRKRKKLIRKRKKLEAQKKKQIKLGVIFLLSGVLFISGAFYSRYYQATNLGKKDSDAIVQGYYLIHTIEQQLGKVDDEENAVRTQKNLYDLSARLSSYGARSADGRLSQQGQMLLNRLYSAMKELGLNLSNQSVDTLRRQEIMESYKKDIQKTKTNQKKVFDYFDVDEKALNQKK</sequence>
<organism evidence="4">
    <name type="scientific">Candidatus Enterococcus mansonii</name>
    <dbReference type="NCBI Taxonomy" id="1834181"/>
    <lineage>
        <taxon>Bacteria</taxon>
        <taxon>Bacillati</taxon>
        <taxon>Bacillota</taxon>
        <taxon>Bacilli</taxon>
        <taxon>Lactobacillales</taxon>
        <taxon>Enterococcaceae</taxon>
        <taxon>Enterococcus</taxon>
    </lineage>
</organism>
<name>A0A242CFB0_9ENTE</name>
<feature type="transmembrane region" description="Helical" evidence="2">
    <location>
        <begin position="68"/>
        <end position="87"/>
    </location>
</feature>
<keyword evidence="2" id="KW-1133">Transmembrane helix</keyword>
<protein>
    <submittedName>
        <fullName evidence="4">Uncharacterized protein</fullName>
    </submittedName>
</protein>
<evidence type="ECO:0000256" key="1">
    <source>
        <dbReference type="SAM" id="Coils"/>
    </source>
</evidence>
<dbReference type="Proteomes" id="UP000195139">
    <property type="component" value="Unassembled WGS sequence"/>
</dbReference>
<dbReference type="EMBL" id="NGLE01000002">
    <property type="protein sequence ID" value="OTO08944.1"/>
    <property type="molecule type" value="Genomic_DNA"/>
</dbReference>
<keyword evidence="2" id="KW-0472">Membrane</keyword>
<keyword evidence="1" id="KW-0175">Coiled coil</keyword>
<dbReference type="OrthoDB" id="2186753at2"/>
<feature type="transmembrane region" description="Helical" evidence="2">
    <location>
        <begin position="6"/>
        <end position="31"/>
    </location>
</feature>
<evidence type="ECO:0000313" key="5">
    <source>
        <dbReference type="Proteomes" id="UP000195139"/>
    </source>
</evidence>
<accession>A0A242CFB0</accession>
<keyword evidence="2" id="KW-0812">Transmembrane</keyword>
<dbReference type="RefSeq" id="WP_086330830.1">
    <property type="nucleotide sequence ID" value="NZ_NGLE02000001.1"/>
</dbReference>